<organism evidence="1 2">
    <name type="scientific">Cyanomargarita calcarea GSE-NOS-MK-12-04C</name>
    <dbReference type="NCBI Taxonomy" id="2839659"/>
    <lineage>
        <taxon>Bacteria</taxon>
        <taxon>Bacillati</taxon>
        <taxon>Cyanobacteriota</taxon>
        <taxon>Cyanophyceae</taxon>
        <taxon>Nostocales</taxon>
        <taxon>Cyanomargaritaceae</taxon>
        <taxon>Cyanomargarita</taxon>
    </lineage>
</organism>
<comment type="caution">
    <text evidence="1">The sequence shown here is derived from an EMBL/GenBank/DDBJ whole genome shotgun (WGS) entry which is preliminary data.</text>
</comment>
<dbReference type="Gene3D" id="1.10.1220.10">
    <property type="entry name" value="Met repressor-like"/>
    <property type="match status" value="1"/>
</dbReference>
<proteinExistence type="predicted"/>
<dbReference type="AlphaFoldDB" id="A0A951UUW5"/>
<protein>
    <recommendedName>
        <fullName evidence="3">Ribbon-helix-helix protein CopG domain-containing protein</fullName>
    </recommendedName>
</protein>
<evidence type="ECO:0000313" key="1">
    <source>
        <dbReference type="EMBL" id="MBW4670484.1"/>
    </source>
</evidence>
<dbReference type="GO" id="GO:0006355">
    <property type="term" value="P:regulation of DNA-templated transcription"/>
    <property type="evidence" value="ECO:0007669"/>
    <property type="project" value="InterPro"/>
</dbReference>
<name>A0A951UUW5_9CYAN</name>
<evidence type="ECO:0008006" key="3">
    <source>
        <dbReference type="Google" id="ProtNLM"/>
    </source>
</evidence>
<accession>A0A951UUW5</accession>
<sequence>MSDRRRSDDYKQVSGYIPIDLAREFKSICAREGVSQSDALEEMTREWTAKRCDSSSSKEKVAPPRTIADLVRANMTKLKRCGVKNLQALARGEVLPTQGDFAIITSALCIPEEERKMIWEKTFKISVFSDSPSVNIYKGTECIKEDEREHSQNSEPTGLEL</sequence>
<dbReference type="Proteomes" id="UP000729701">
    <property type="component" value="Unassembled WGS sequence"/>
</dbReference>
<reference evidence="1" key="1">
    <citation type="submission" date="2021-05" db="EMBL/GenBank/DDBJ databases">
        <authorList>
            <person name="Pietrasiak N."/>
            <person name="Ward R."/>
            <person name="Stajich J.E."/>
            <person name="Kurbessoian T."/>
        </authorList>
    </citation>
    <scope>NUCLEOTIDE SEQUENCE</scope>
    <source>
        <strain evidence="1">GSE-NOS-MK-12-04C</strain>
    </source>
</reference>
<reference evidence="1" key="2">
    <citation type="journal article" date="2022" name="Microbiol. Resour. Announc.">
        <title>Metagenome Sequencing to Explore Phylogenomics of Terrestrial Cyanobacteria.</title>
        <authorList>
            <person name="Ward R.D."/>
            <person name="Stajich J.E."/>
            <person name="Johansen J.R."/>
            <person name="Huntemann M."/>
            <person name="Clum A."/>
            <person name="Foster B."/>
            <person name="Foster B."/>
            <person name="Roux S."/>
            <person name="Palaniappan K."/>
            <person name="Varghese N."/>
            <person name="Mukherjee S."/>
            <person name="Reddy T.B.K."/>
            <person name="Daum C."/>
            <person name="Copeland A."/>
            <person name="Chen I.A."/>
            <person name="Ivanova N.N."/>
            <person name="Kyrpides N.C."/>
            <person name="Shapiro N."/>
            <person name="Eloe-Fadrosh E.A."/>
            <person name="Pietrasiak N."/>
        </authorList>
    </citation>
    <scope>NUCLEOTIDE SEQUENCE</scope>
    <source>
        <strain evidence="1">GSE-NOS-MK-12-04C</strain>
    </source>
</reference>
<evidence type="ECO:0000313" key="2">
    <source>
        <dbReference type="Proteomes" id="UP000729701"/>
    </source>
</evidence>
<dbReference type="EMBL" id="JAHHGZ010000031">
    <property type="protein sequence ID" value="MBW4670484.1"/>
    <property type="molecule type" value="Genomic_DNA"/>
</dbReference>
<dbReference type="InterPro" id="IPR010985">
    <property type="entry name" value="Ribbon_hlx_hlx"/>
</dbReference>
<dbReference type="SUPFAM" id="SSF47598">
    <property type="entry name" value="Ribbon-helix-helix"/>
    <property type="match status" value="1"/>
</dbReference>
<gene>
    <name evidence="1" type="ORF">KME60_24470</name>
</gene>
<dbReference type="InterPro" id="IPR013321">
    <property type="entry name" value="Arc_rbn_hlx_hlx"/>
</dbReference>